<dbReference type="Proteomes" id="UP001147695">
    <property type="component" value="Unassembled WGS sequence"/>
</dbReference>
<proteinExistence type="predicted"/>
<sequence length="193" mass="21278">MRFNAASILTFLAGVAPVLGASVPNDLDQFTQKTDAIVKEFEGLEEVKLATQGTKALESTISLSDLKAEKFEDWPDQPLSKTEQDSSCKKLGMNLGTQFARKNKPFRTLKINRDAGGVLAKDRDITTVRIQSPLLLLSSTNENQEISQRLLNILPDCQQDVNTMMAALEASYLSVINLLAKHTDQGDYIQFTG</sequence>
<dbReference type="EMBL" id="JAPZBQ010000004">
    <property type="protein sequence ID" value="KAJ5334991.1"/>
    <property type="molecule type" value="Genomic_DNA"/>
</dbReference>
<reference evidence="2" key="1">
    <citation type="submission" date="2022-12" db="EMBL/GenBank/DDBJ databases">
        <authorList>
            <person name="Petersen C."/>
        </authorList>
    </citation>
    <scope>NUCLEOTIDE SEQUENCE</scope>
    <source>
        <strain evidence="2">IBT 35673</strain>
    </source>
</reference>
<feature type="chain" id="PRO_5040730484" evidence="1">
    <location>
        <begin position="21"/>
        <end position="193"/>
    </location>
</feature>
<protein>
    <submittedName>
        <fullName evidence="2">Uncharacterized protein</fullName>
    </submittedName>
</protein>
<evidence type="ECO:0000313" key="3">
    <source>
        <dbReference type="Proteomes" id="UP001147695"/>
    </source>
</evidence>
<gene>
    <name evidence="2" type="ORF">N7452_007394</name>
</gene>
<name>A0A9W9UDX8_PENBR</name>
<reference evidence="2" key="2">
    <citation type="journal article" date="2023" name="IMA Fungus">
        <title>Comparative genomic study of the Penicillium genus elucidates a diverse pangenome and 15 lateral gene transfer events.</title>
        <authorList>
            <person name="Petersen C."/>
            <person name="Sorensen T."/>
            <person name="Nielsen M.R."/>
            <person name="Sondergaard T.E."/>
            <person name="Sorensen J.L."/>
            <person name="Fitzpatrick D.A."/>
            <person name="Frisvad J.C."/>
            <person name="Nielsen K.L."/>
        </authorList>
    </citation>
    <scope>NUCLEOTIDE SEQUENCE</scope>
    <source>
        <strain evidence="2">IBT 35673</strain>
    </source>
</reference>
<evidence type="ECO:0000256" key="1">
    <source>
        <dbReference type="SAM" id="SignalP"/>
    </source>
</evidence>
<evidence type="ECO:0000313" key="2">
    <source>
        <dbReference type="EMBL" id="KAJ5334991.1"/>
    </source>
</evidence>
<accession>A0A9W9UDX8</accession>
<dbReference type="AlphaFoldDB" id="A0A9W9UDX8"/>
<keyword evidence="1" id="KW-0732">Signal</keyword>
<feature type="signal peptide" evidence="1">
    <location>
        <begin position="1"/>
        <end position="20"/>
    </location>
</feature>
<comment type="caution">
    <text evidence="2">The sequence shown here is derived from an EMBL/GenBank/DDBJ whole genome shotgun (WGS) entry which is preliminary data.</text>
</comment>
<organism evidence="2 3">
    <name type="scientific">Penicillium brevicompactum</name>
    <dbReference type="NCBI Taxonomy" id="5074"/>
    <lineage>
        <taxon>Eukaryota</taxon>
        <taxon>Fungi</taxon>
        <taxon>Dikarya</taxon>
        <taxon>Ascomycota</taxon>
        <taxon>Pezizomycotina</taxon>
        <taxon>Eurotiomycetes</taxon>
        <taxon>Eurotiomycetidae</taxon>
        <taxon>Eurotiales</taxon>
        <taxon>Aspergillaceae</taxon>
        <taxon>Penicillium</taxon>
    </lineage>
</organism>